<evidence type="ECO:0000259" key="7">
    <source>
        <dbReference type="Pfam" id="PF08263"/>
    </source>
</evidence>
<proteinExistence type="predicted"/>
<evidence type="ECO:0000256" key="3">
    <source>
        <dbReference type="ARBA" id="ARBA00022729"/>
    </source>
</evidence>
<dbReference type="FunFam" id="3.80.10.10:FF:000488">
    <property type="entry name" value="MDIS1-interacting receptor like kinase 2"/>
    <property type="match status" value="1"/>
</dbReference>
<evidence type="ECO:0000313" key="9">
    <source>
        <dbReference type="Proteomes" id="UP001415857"/>
    </source>
</evidence>
<keyword evidence="4" id="KW-0677">Repeat</keyword>
<gene>
    <name evidence="8" type="ORF">L1049_014809</name>
</gene>
<comment type="caution">
    <text evidence="8">The sequence shown here is derived from an EMBL/GenBank/DDBJ whole genome shotgun (WGS) entry which is preliminary data.</text>
</comment>
<dbReference type="GO" id="GO:0016020">
    <property type="term" value="C:membrane"/>
    <property type="evidence" value="ECO:0007669"/>
    <property type="project" value="UniProtKB-SubCell"/>
</dbReference>
<feature type="chain" id="PRO_5042884916" description="Leucine-rich repeat-containing N-terminal plant-type domain-containing protein" evidence="6">
    <location>
        <begin position="28"/>
        <end position="414"/>
    </location>
</feature>
<dbReference type="InterPro" id="IPR051716">
    <property type="entry name" value="Plant_RL_S/T_kinase"/>
</dbReference>
<dbReference type="AlphaFoldDB" id="A0AAP0RWM8"/>
<dbReference type="SUPFAM" id="SSF56112">
    <property type="entry name" value="Protein kinase-like (PK-like)"/>
    <property type="match status" value="1"/>
</dbReference>
<sequence>MKTFRKSCINLLHILLLSILPFKISSSQRTQAESLIKWKNSLSSPSSFHSWSLTNLQNLCNWTGIVCDTTGSISEINLSNANLTGTLSQLNFTSFPHLTHFGINHNNFTGLIPSTIANLSKLNFLDLSHNVFHGNIPLEIGQLTELQYLSVSNNSLSGTIPYQLSNLQKVWYLDLGSNHLESPDWSNFAGMPLLTHLNLSRNELTLKFPDFIPNSQNLTYLDLGWNKLTGLIPEMVFTNLGRLEYLNLTDNSFQGPLSSNISKLSKLKDLRLGTNHFTGPIPEDIELALSMMVTDKCDIYSFGVVALEIMMGRHPGELLSSLSSSSSSSSSTAISDGADLFLKDVLDQRLLPPTGKLAEDVVFVVSMALACSRTAPESRPTMQFVAQKLSAGTRAYLSTPFEMITISNLSGLQI</sequence>
<feature type="signal peptide" evidence="6">
    <location>
        <begin position="1"/>
        <end position="27"/>
    </location>
</feature>
<dbReference type="SUPFAM" id="SSF52058">
    <property type="entry name" value="L domain-like"/>
    <property type="match status" value="1"/>
</dbReference>
<evidence type="ECO:0000256" key="4">
    <source>
        <dbReference type="ARBA" id="ARBA00022737"/>
    </source>
</evidence>
<dbReference type="PANTHER" id="PTHR48053:SF126">
    <property type="entry name" value="MDIS1-INTERACTING RECEPTOR LIKE KINASE 2-LIKE ISOFORM X1"/>
    <property type="match status" value="1"/>
</dbReference>
<comment type="subcellular location">
    <subcellularLocation>
        <location evidence="1">Membrane</location>
        <topology evidence="1">Single-pass type I membrane protein</topology>
    </subcellularLocation>
</comment>
<keyword evidence="9" id="KW-1185">Reference proteome</keyword>
<dbReference type="Gene3D" id="1.10.510.10">
    <property type="entry name" value="Transferase(Phosphotransferase) domain 1"/>
    <property type="match status" value="1"/>
</dbReference>
<dbReference type="EMBL" id="JBBPBK010000004">
    <property type="protein sequence ID" value="KAK9286413.1"/>
    <property type="molecule type" value="Genomic_DNA"/>
</dbReference>
<evidence type="ECO:0000256" key="2">
    <source>
        <dbReference type="ARBA" id="ARBA00022614"/>
    </source>
</evidence>
<dbReference type="Pfam" id="PF08263">
    <property type="entry name" value="LRRNT_2"/>
    <property type="match status" value="1"/>
</dbReference>
<keyword evidence="5" id="KW-0675">Receptor</keyword>
<dbReference type="Proteomes" id="UP001415857">
    <property type="component" value="Unassembled WGS sequence"/>
</dbReference>
<evidence type="ECO:0000256" key="5">
    <source>
        <dbReference type="ARBA" id="ARBA00023170"/>
    </source>
</evidence>
<dbReference type="InterPro" id="IPR001611">
    <property type="entry name" value="Leu-rich_rpt"/>
</dbReference>
<evidence type="ECO:0000313" key="8">
    <source>
        <dbReference type="EMBL" id="KAK9286413.1"/>
    </source>
</evidence>
<reference evidence="8 9" key="1">
    <citation type="journal article" date="2024" name="Plant J.">
        <title>Genome sequences and population genomics reveal climatic adaptation and genomic divergence between two closely related sweetgum species.</title>
        <authorList>
            <person name="Xu W.Q."/>
            <person name="Ren C.Q."/>
            <person name="Zhang X.Y."/>
            <person name="Comes H.P."/>
            <person name="Liu X.H."/>
            <person name="Li Y.G."/>
            <person name="Kettle C.J."/>
            <person name="Jalonen R."/>
            <person name="Gaisberger H."/>
            <person name="Ma Y.Z."/>
            <person name="Qiu Y.X."/>
        </authorList>
    </citation>
    <scope>NUCLEOTIDE SEQUENCE [LARGE SCALE GENOMIC DNA]</scope>
    <source>
        <strain evidence="8">Hangzhou</strain>
    </source>
</reference>
<accession>A0AAP0RWM8</accession>
<dbReference type="InterPro" id="IPR011009">
    <property type="entry name" value="Kinase-like_dom_sf"/>
</dbReference>
<feature type="domain" description="Leucine-rich repeat-containing N-terminal plant-type" evidence="7">
    <location>
        <begin position="31"/>
        <end position="68"/>
    </location>
</feature>
<dbReference type="InterPro" id="IPR013210">
    <property type="entry name" value="LRR_N_plant-typ"/>
</dbReference>
<keyword evidence="2" id="KW-0433">Leucine-rich repeat</keyword>
<dbReference type="PANTHER" id="PTHR48053">
    <property type="entry name" value="LEUCINE RICH REPEAT FAMILY PROTEIN, EXPRESSED"/>
    <property type="match status" value="1"/>
</dbReference>
<dbReference type="Gene3D" id="3.80.10.10">
    <property type="entry name" value="Ribonuclease Inhibitor"/>
    <property type="match status" value="2"/>
</dbReference>
<dbReference type="InterPro" id="IPR032675">
    <property type="entry name" value="LRR_dom_sf"/>
</dbReference>
<keyword evidence="3 6" id="KW-0732">Signal</keyword>
<dbReference type="FunFam" id="3.80.10.10:FF:000687">
    <property type="entry name" value="Leucine Rich Repeat family protein, expressed"/>
    <property type="match status" value="1"/>
</dbReference>
<organism evidence="8 9">
    <name type="scientific">Liquidambar formosana</name>
    <name type="common">Formosan gum</name>
    <dbReference type="NCBI Taxonomy" id="63359"/>
    <lineage>
        <taxon>Eukaryota</taxon>
        <taxon>Viridiplantae</taxon>
        <taxon>Streptophyta</taxon>
        <taxon>Embryophyta</taxon>
        <taxon>Tracheophyta</taxon>
        <taxon>Spermatophyta</taxon>
        <taxon>Magnoliopsida</taxon>
        <taxon>eudicotyledons</taxon>
        <taxon>Gunneridae</taxon>
        <taxon>Pentapetalae</taxon>
        <taxon>Saxifragales</taxon>
        <taxon>Altingiaceae</taxon>
        <taxon>Liquidambar</taxon>
    </lineage>
</organism>
<protein>
    <recommendedName>
        <fullName evidence="7">Leucine-rich repeat-containing N-terminal plant-type domain-containing protein</fullName>
    </recommendedName>
</protein>
<dbReference type="Pfam" id="PF00560">
    <property type="entry name" value="LRR_1"/>
    <property type="match status" value="2"/>
</dbReference>
<evidence type="ECO:0000256" key="6">
    <source>
        <dbReference type="SAM" id="SignalP"/>
    </source>
</evidence>
<evidence type="ECO:0000256" key="1">
    <source>
        <dbReference type="ARBA" id="ARBA00004479"/>
    </source>
</evidence>
<name>A0AAP0RWM8_LIQFO</name>
<dbReference type="Pfam" id="PF13855">
    <property type="entry name" value="LRR_8"/>
    <property type="match status" value="2"/>
</dbReference>